<accession>A0ABS5GCI7</accession>
<protein>
    <submittedName>
        <fullName evidence="3">DUF59 domain-containing protein</fullName>
    </submittedName>
</protein>
<evidence type="ECO:0000259" key="2">
    <source>
        <dbReference type="Pfam" id="PF01883"/>
    </source>
</evidence>
<dbReference type="Proteomes" id="UP001314635">
    <property type="component" value="Unassembled WGS sequence"/>
</dbReference>
<dbReference type="Pfam" id="PF01883">
    <property type="entry name" value="FeS_assembly_P"/>
    <property type="match status" value="1"/>
</dbReference>
<evidence type="ECO:0000256" key="1">
    <source>
        <dbReference type="SAM" id="MobiDB-lite"/>
    </source>
</evidence>
<organism evidence="3 4">
    <name type="scientific">Bradyrhizobium denitrificans</name>
    <dbReference type="NCBI Taxonomy" id="2734912"/>
    <lineage>
        <taxon>Bacteria</taxon>
        <taxon>Pseudomonadati</taxon>
        <taxon>Pseudomonadota</taxon>
        <taxon>Alphaproteobacteria</taxon>
        <taxon>Hyphomicrobiales</taxon>
        <taxon>Nitrobacteraceae</taxon>
        <taxon>Bradyrhizobium</taxon>
    </lineage>
</organism>
<dbReference type="EMBL" id="JAFCLK010000026">
    <property type="protein sequence ID" value="MBR1139050.1"/>
    <property type="molecule type" value="Genomic_DNA"/>
</dbReference>
<dbReference type="RefSeq" id="WP_012043730.1">
    <property type="nucleotide sequence ID" value="NZ_JABFDP010000011.1"/>
</dbReference>
<reference evidence="4" key="1">
    <citation type="journal article" date="2021" name="ISME J.">
        <title>Evolutionary origin and ecological implication of a unique nif island in free-living Bradyrhizobium lineages.</title>
        <authorList>
            <person name="Tao J."/>
        </authorList>
    </citation>
    <scope>NUCLEOTIDE SEQUENCE [LARGE SCALE GENOMIC DNA]</scope>
    <source>
        <strain evidence="4">SZCCT0094</strain>
    </source>
</reference>
<gene>
    <name evidence="3" type="ORF">JQ619_25140</name>
</gene>
<proteinExistence type="predicted"/>
<sequence>MSGHVARSLPERDRQAEHWQAGQSQVETRQTELWGALQSVMDPELDESVVELNFVTKADIDAANHVQIEFRLPTYWCAANFSFLMADDMRRAVAALAWVTGVSVVLGEHMYADTINAGLARGLSFQETFGVEADGDLDDLRRTFLVKAFQRRQVALLNHLTGTGHSPETIAALTLFELRGLPVDDEGDRLRRRYLERRGVVAAADDEMPAFVDAAGLPLSAERFAAYVSGLRRVGVNAEFNSALCRGLLSVRFDLETPFVPKARASA</sequence>
<comment type="caution">
    <text evidence="3">The sequence shown here is derived from an EMBL/GenBank/DDBJ whole genome shotgun (WGS) entry which is preliminary data.</text>
</comment>
<evidence type="ECO:0000313" key="4">
    <source>
        <dbReference type="Proteomes" id="UP001314635"/>
    </source>
</evidence>
<dbReference type="InterPro" id="IPR034904">
    <property type="entry name" value="FSCA_dom_sf"/>
</dbReference>
<feature type="domain" description="MIP18 family-like" evidence="2">
    <location>
        <begin position="32"/>
        <end position="104"/>
    </location>
</feature>
<dbReference type="Gene3D" id="3.30.300.130">
    <property type="entry name" value="Fe-S cluster assembly (FSCA)"/>
    <property type="match status" value="1"/>
</dbReference>
<dbReference type="InterPro" id="IPR002744">
    <property type="entry name" value="MIP18-like"/>
</dbReference>
<name>A0ABS5GCI7_9BRAD</name>
<keyword evidence="4" id="KW-1185">Reference proteome</keyword>
<evidence type="ECO:0000313" key="3">
    <source>
        <dbReference type="EMBL" id="MBR1139050.1"/>
    </source>
</evidence>
<dbReference type="SUPFAM" id="SSF117916">
    <property type="entry name" value="Fe-S cluster assembly (FSCA) domain-like"/>
    <property type="match status" value="1"/>
</dbReference>
<feature type="region of interest" description="Disordered" evidence="1">
    <location>
        <begin position="1"/>
        <end position="25"/>
    </location>
</feature>